<dbReference type="GeneID" id="72190311"/>
<dbReference type="InterPro" id="IPR055927">
    <property type="entry name" value="DUF7504"/>
</dbReference>
<keyword evidence="2" id="KW-1185">Reference proteome</keyword>
<dbReference type="EMBL" id="CP096658">
    <property type="protein sequence ID" value="UPV98979.1"/>
    <property type="molecule type" value="Genomic_DNA"/>
</dbReference>
<evidence type="ECO:0000313" key="2">
    <source>
        <dbReference type="Proteomes" id="UP000830434"/>
    </source>
</evidence>
<dbReference type="Proteomes" id="UP000830434">
    <property type="component" value="Chromosome"/>
</dbReference>
<dbReference type="RefSeq" id="WP_248653483.1">
    <property type="nucleotide sequence ID" value="NZ_CP096658.1"/>
</dbReference>
<proteinExistence type="predicted"/>
<dbReference type="AlphaFoldDB" id="A0A8U0ID52"/>
<organism evidence="1 2">
    <name type="scientific">Halorussus gelatinilyticus</name>
    <dbReference type="NCBI Taxonomy" id="2937524"/>
    <lineage>
        <taxon>Archaea</taxon>
        <taxon>Methanobacteriati</taxon>
        <taxon>Methanobacteriota</taxon>
        <taxon>Stenosarchaea group</taxon>
        <taxon>Halobacteria</taxon>
        <taxon>Halobacteriales</taxon>
        <taxon>Haladaptataceae</taxon>
        <taxon>Halorussus</taxon>
    </lineage>
</organism>
<gene>
    <name evidence="1" type="ORF">M0R88_10610</name>
</gene>
<sequence>MSVGNHKRVCFRGGSADDDEYDIHEIQAKLKELKQTGSTLLVTGTVGERTTAYASSNLFGGPEASPPRKRVLALTDGSRAQTGAHFQETGLQTESRNWVTDLQEQERSIPATASPNLPALERKPNSLTALQTELQNAIDWFARDDLEPAELRVGIDSLSYLLDEYSFAEVERLVASISASVKVDNGMSHFIYQRDPDENRETIENLMAYCDAEIQLRKRNGNPAEQRWRIPDVGTTGWTRL</sequence>
<protein>
    <submittedName>
        <fullName evidence="1">Uncharacterized protein</fullName>
    </submittedName>
</protein>
<accession>A0A8U0ID52</accession>
<dbReference type="KEGG" id="haxz:M0R88_10610"/>
<name>A0A8U0ID52_9EURY</name>
<reference evidence="1" key="1">
    <citation type="submission" date="2022-04" db="EMBL/GenBank/DDBJ databases">
        <title>Diverse halophilic archaea isolated from saline environments.</title>
        <authorList>
            <person name="Cui H.-L."/>
        </authorList>
    </citation>
    <scope>NUCLEOTIDE SEQUENCE</scope>
    <source>
        <strain evidence="1">XZYJT40</strain>
    </source>
</reference>
<evidence type="ECO:0000313" key="1">
    <source>
        <dbReference type="EMBL" id="UPV98979.1"/>
    </source>
</evidence>
<dbReference type="Pfam" id="PF24336">
    <property type="entry name" value="DUF7504"/>
    <property type="match status" value="1"/>
</dbReference>